<evidence type="ECO:0000313" key="4">
    <source>
        <dbReference type="Proteomes" id="UP001595955"/>
    </source>
</evidence>
<evidence type="ECO:0000313" key="3">
    <source>
        <dbReference type="EMBL" id="MFC4553667.1"/>
    </source>
</evidence>
<feature type="region of interest" description="Disordered" evidence="1">
    <location>
        <begin position="29"/>
        <end position="48"/>
    </location>
</feature>
<dbReference type="PROSITE" id="PS51257">
    <property type="entry name" value="PROKAR_LIPOPROTEIN"/>
    <property type="match status" value="1"/>
</dbReference>
<gene>
    <name evidence="3" type="ORF">ACFO3F_00230</name>
</gene>
<name>A0ABV9D4G1_9MICO</name>
<dbReference type="PANTHER" id="PTHR35271">
    <property type="entry name" value="ABC TRANSPORTER, SUBSTRATE-BINDING LIPOPROTEIN-RELATED"/>
    <property type="match status" value="1"/>
</dbReference>
<accession>A0ABV9D4G1</accession>
<organism evidence="3 4">
    <name type="scientific">Georgenia faecalis</name>
    <dbReference type="NCBI Taxonomy" id="2483799"/>
    <lineage>
        <taxon>Bacteria</taxon>
        <taxon>Bacillati</taxon>
        <taxon>Actinomycetota</taxon>
        <taxon>Actinomycetes</taxon>
        <taxon>Micrococcales</taxon>
        <taxon>Bogoriellaceae</taxon>
        <taxon>Georgenia</taxon>
    </lineage>
</organism>
<keyword evidence="4" id="KW-1185">Reference proteome</keyword>
<dbReference type="CDD" id="cd06325">
    <property type="entry name" value="PBP1_ABC_unchar_transporter"/>
    <property type="match status" value="1"/>
</dbReference>
<evidence type="ECO:0000256" key="2">
    <source>
        <dbReference type="SAM" id="SignalP"/>
    </source>
</evidence>
<dbReference type="SUPFAM" id="SSF53822">
    <property type="entry name" value="Periplasmic binding protein-like I"/>
    <property type="match status" value="1"/>
</dbReference>
<dbReference type="EMBL" id="JBHSGF010000001">
    <property type="protein sequence ID" value="MFC4553667.1"/>
    <property type="molecule type" value="Genomic_DNA"/>
</dbReference>
<dbReference type="RefSeq" id="WP_122822909.1">
    <property type="nucleotide sequence ID" value="NZ_CP033325.1"/>
</dbReference>
<dbReference type="Pfam" id="PF04392">
    <property type="entry name" value="ABC_sub_bind"/>
    <property type="match status" value="1"/>
</dbReference>
<dbReference type="InterPro" id="IPR007487">
    <property type="entry name" value="ABC_transpt-TYRBP-like"/>
</dbReference>
<evidence type="ECO:0000256" key="1">
    <source>
        <dbReference type="SAM" id="MobiDB-lite"/>
    </source>
</evidence>
<protein>
    <submittedName>
        <fullName evidence="3">ABC transporter substrate-binding protein</fullName>
    </submittedName>
</protein>
<dbReference type="InterPro" id="IPR028082">
    <property type="entry name" value="Peripla_BP_I"/>
</dbReference>
<feature type="chain" id="PRO_5046085105" evidence="2">
    <location>
        <begin position="22"/>
        <end position="340"/>
    </location>
</feature>
<dbReference type="Gene3D" id="3.40.50.2300">
    <property type="match status" value="2"/>
</dbReference>
<dbReference type="Proteomes" id="UP001595955">
    <property type="component" value="Unassembled WGS sequence"/>
</dbReference>
<reference evidence="4" key="1">
    <citation type="journal article" date="2019" name="Int. J. Syst. Evol. Microbiol.">
        <title>The Global Catalogue of Microorganisms (GCM) 10K type strain sequencing project: providing services to taxonomists for standard genome sequencing and annotation.</title>
        <authorList>
            <consortium name="The Broad Institute Genomics Platform"/>
            <consortium name="The Broad Institute Genome Sequencing Center for Infectious Disease"/>
            <person name="Wu L."/>
            <person name="Ma J."/>
        </authorList>
    </citation>
    <scope>NUCLEOTIDE SEQUENCE [LARGE SCALE GENOMIC DNA]</scope>
    <source>
        <strain evidence="4">JCM 3369</strain>
    </source>
</reference>
<comment type="caution">
    <text evidence="3">The sequence shown here is derived from an EMBL/GenBank/DDBJ whole genome shotgun (WGS) entry which is preliminary data.</text>
</comment>
<proteinExistence type="predicted"/>
<sequence length="340" mass="34492">MKRFEKRWAGTALVVPVLALAACGGGGDGGGDATSGGATSGGATTGAGGESVSIGITQIVSHPSLDAAREGFKEALADAGYDVTYDEQNAQGDPATATSIATTFAGAGHDLVLAIATPTAQASAQAIIDTPILITAVTDPLEAGLVDSWESPGGNLTGTSDLNPVEEQLSLLTEIAPDAKTVGIVYSSGEVNSEIQVALAEEAAAELGLTIEVATVTTSAEVQQAAESLDVDAFYVPTDNTVVSAFESLLQVAEADQVPVIAAEADTVERGAVATYGIDYTELGYQTGEMAVEILEGADPADMPIQTQEELTLVVNPAAAERLGVEIPDAVLERADTVLE</sequence>
<feature type="signal peptide" evidence="2">
    <location>
        <begin position="1"/>
        <end position="21"/>
    </location>
</feature>
<keyword evidence="2" id="KW-0732">Signal</keyword>
<dbReference type="PANTHER" id="PTHR35271:SF1">
    <property type="entry name" value="ABC TRANSPORTER, SUBSTRATE-BINDING LIPOPROTEIN"/>
    <property type="match status" value="1"/>
</dbReference>